<organism evidence="2 3">
    <name type="scientific">Halanaerobium congolense</name>
    <dbReference type="NCBI Taxonomy" id="54121"/>
    <lineage>
        <taxon>Bacteria</taxon>
        <taxon>Bacillati</taxon>
        <taxon>Bacillota</taxon>
        <taxon>Clostridia</taxon>
        <taxon>Halanaerobiales</taxon>
        <taxon>Halanaerobiaceae</taxon>
        <taxon>Halanaerobium</taxon>
    </lineage>
</organism>
<dbReference type="EMBL" id="FNEH01000028">
    <property type="protein sequence ID" value="SDJ10920.1"/>
    <property type="molecule type" value="Genomic_DNA"/>
</dbReference>
<dbReference type="SUPFAM" id="SSF51735">
    <property type="entry name" value="NAD(P)-binding Rossmann-fold domains"/>
    <property type="match status" value="1"/>
</dbReference>
<dbReference type="Gene3D" id="3.40.50.720">
    <property type="entry name" value="NAD(P)-binding Rossmann-like Domain"/>
    <property type="match status" value="1"/>
</dbReference>
<evidence type="ECO:0000259" key="1">
    <source>
        <dbReference type="Pfam" id="PF01370"/>
    </source>
</evidence>
<dbReference type="RefSeq" id="WP_089717295.1">
    <property type="nucleotide sequence ID" value="NZ_FNEH01000028.1"/>
</dbReference>
<sequence length="315" mass="36739">MNGLIGYTGFVGGNLDKQIDFDKTYNSSNISEIEGEKFDLLVCAGIKAQKWFANKNPEKDLEDINNLLKHLENVEADKFVLISTIDVYDKSIDINENYKINKDKLEPYGRNRYYAEQWIKNNFDDSLIIRLPALFGEGLKKNFIYDLIHRIPKIIVKKKMKELKNDLPDTEFKFIKNSYEVDKNDNYTLKNDISKKQNENLKNILEKIGFTSLVFTDSRSEFPFYYLDYLWHHLNVALKNNISLLNLAVEPISAKEIANKCFDLDFTNIKEGQEPSEYDIKTIYSDKFDGEHGYIFKKGEIISQIKGYLNKEGIR</sequence>
<dbReference type="Proteomes" id="UP000198945">
    <property type="component" value="Unassembled WGS sequence"/>
</dbReference>
<dbReference type="Pfam" id="PF01370">
    <property type="entry name" value="Epimerase"/>
    <property type="match status" value="1"/>
</dbReference>
<accession>A0A1G8R3E3</accession>
<evidence type="ECO:0000313" key="3">
    <source>
        <dbReference type="Proteomes" id="UP000198945"/>
    </source>
</evidence>
<gene>
    <name evidence="2" type="ORF">SAMN04515654_12814</name>
</gene>
<proteinExistence type="predicted"/>
<evidence type="ECO:0000313" key="2">
    <source>
        <dbReference type="EMBL" id="SDJ10920.1"/>
    </source>
</evidence>
<name>A0A1G8R3E3_9FIRM</name>
<feature type="domain" description="NAD-dependent epimerase/dehydratase" evidence="1">
    <location>
        <begin position="59"/>
        <end position="151"/>
    </location>
</feature>
<protein>
    <recommendedName>
        <fullName evidence="1">NAD-dependent epimerase/dehydratase domain-containing protein</fullName>
    </recommendedName>
</protein>
<reference evidence="2 3" key="1">
    <citation type="submission" date="2016-10" db="EMBL/GenBank/DDBJ databases">
        <authorList>
            <person name="de Groot N.N."/>
        </authorList>
    </citation>
    <scope>NUCLEOTIDE SEQUENCE [LARGE SCALE GENOMIC DNA]</scope>
    <source>
        <strain evidence="2 3">WG7</strain>
    </source>
</reference>
<dbReference type="AlphaFoldDB" id="A0A1G8R3E3"/>
<dbReference type="InterPro" id="IPR001509">
    <property type="entry name" value="Epimerase_deHydtase"/>
</dbReference>
<dbReference type="InterPro" id="IPR036291">
    <property type="entry name" value="NAD(P)-bd_dom_sf"/>
</dbReference>